<dbReference type="EC" id="2.4.1.-" evidence="10"/>
<feature type="non-terminal residue" evidence="11">
    <location>
        <position position="227"/>
    </location>
</feature>
<dbReference type="Pfam" id="PF01762">
    <property type="entry name" value="Galactosyl_T"/>
    <property type="match status" value="1"/>
</dbReference>
<accession>A0A395HJ82</accession>
<dbReference type="GO" id="GO:0016758">
    <property type="term" value="F:hexosyltransferase activity"/>
    <property type="evidence" value="ECO:0007669"/>
    <property type="project" value="InterPro"/>
</dbReference>
<dbReference type="VEuPathDB" id="FungiDB:BO97DRAFT_314488"/>
<dbReference type="EMBL" id="KZ824323">
    <property type="protein sequence ID" value="RAL07887.1"/>
    <property type="molecule type" value="Genomic_DNA"/>
</dbReference>
<organism evidence="11 12">
    <name type="scientific">Aspergillus homomorphus (strain CBS 101889)</name>
    <dbReference type="NCBI Taxonomy" id="1450537"/>
    <lineage>
        <taxon>Eukaryota</taxon>
        <taxon>Fungi</taxon>
        <taxon>Dikarya</taxon>
        <taxon>Ascomycota</taxon>
        <taxon>Pezizomycotina</taxon>
        <taxon>Eurotiomycetes</taxon>
        <taxon>Eurotiomycetidae</taxon>
        <taxon>Eurotiales</taxon>
        <taxon>Aspergillaceae</taxon>
        <taxon>Aspergillus</taxon>
        <taxon>Aspergillus subgen. Circumdati</taxon>
    </lineage>
</organism>
<reference evidence="11 12" key="1">
    <citation type="submission" date="2018-02" db="EMBL/GenBank/DDBJ databases">
        <title>The genomes of Aspergillus section Nigri reveals drivers in fungal speciation.</title>
        <authorList>
            <consortium name="DOE Joint Genome Institute"/>
            <person name="Vesth T.C."/>
            <person name="Nybo J."/>
            <person name="Theobald S."/>
            <person name="Brandl J."/>
            <person name="Frisvad J.C."/>
            <person name="Nielsen K.F."/>
            <person name="Lyhne E.K."/>
            <person name="Kogle M.E."/>
            <person name="Kuo A."/>
            <person name="Riley R."/>
            <person name="Clum A."/>
            <person name="Nolan M."/>
            <person name="Lipzen A."/>
            <person name="Salamov A."/>
            <person name="Henrissat B."/>
            <person name="Wiebenga A."/>
            <person name="De vries R.P."/>
            <person name="Grigoriev I.V."/>
            <person name="Mortensen U.H."/>
            <person name="Andersen M.R."/>
            <person name="Baker S.E."/>
        </authorList>
    </citation>
    <scope>NUCLEOTIDE SEQUENCE [LARGE SCALE GENOMIC DNA]</scope>
    <source>
        <strain evidence="11 12">CBS 101889</strain>
    </source>
</reference>
<dbReference type="OrthoDB" id="2139606at2759"/>
<evidence type="ECO:0000256" key="9">
    <source>
        <dbReference type="ARBA" id="ARBA00023136"/>
    </source>
</evidence>
<protein>
    <recommendedName>
        <fullName evidence="10">Hexosyltransferase</fullName>
        <ecNumber evidence="10">2.4.1.-</ecNumber>
    </recommendedName>
</protein>
<name>A0A395HJ82_ASPHC</name>
<evidence type="ECO:0000256" key="7">
    <source>
        <dbReference type="ARBA" id="ARBA00022989"/>
    </source>
</evidence>
<dbReference type="InterPro" id="IPR002659">
    <property type="entry name" value="Glyco_trans_31"/>
</dbReference>
<evidence type="ECO:0000313" key="12">
    <source>
        <dbReference type="Proteomes" id="UP000248961"/>
    </source>
</evidence>
<evidence type="ECO:0000256" key="8">
    <source>
        <dbReference type="ARBA" id="ARBA00023034"/>
    </source>
</evidence>
<evidence type="ECO:0000256" key="1">
    <source>
        <dbReference type="ARBA" id="ARBA00004323"/>
    </source>
</evidence>
<keyword evidence="8 10" id="KW-0333">Golgi apparatus</keyword>
<keyword evidence="4" id="KW-0808">Transferase</keyword>
<evidence type="ECO:0000256" key="6">
    <source>
        <dbReference type="ARBA" id="ARBA00022968"/>
    </source>
</evidence>
<evidence type="ECO:0000256" key="10">
    <source>
        <dbReference type="RuleBase" id="RU363063"/>
    </source>
</evidence>
<keyword evidence="12" id="KW-1185">Reference proteome</keyword>
<dbReference type="PANTHER" id="PTHR11214">
    <property type="entry name" value="BETA-1,3-N-ACETYLGLUCOSAMINYLTRANSFERASE"/>
    <property type="match status" value="1"/>
</dbReference>
<dbReference type="RefSeq" id="XP_025547041.1">
    <property type="nucleotide sequence ID" value="XM_025691254.1"/>
</dbReference>
<comment type="similarity">
    <text evidence="2 10">Belongs to the glycosyltransferase 31 family.</text>
</comment>
<dbReference type="GO" id="GO:0000139">
    <property type="term" value="C:Golgi membrane"/>
    <property type="evidence" value="ECO:0007669"/>
    <property type="project" value="UniProtKB-SubCell"/>
</dbReference>
<evidence type="ECO:0000256" key="4">
    <source>
        <dbReference type="ARBA" id="ARBA00022679"/>
    </source>
</evidence>
<dbReference type="AlphaFoldDB" id="A0A395HJ82"/>
<keyword evidence="6" id="KW-0735">Signal-anchor</keyword>
<proteinExistence type="inferred from homology"/>
<dbReference type="GO" id="GO:0051072">
    <property type="term" value="P:4,6-pyruvylated galactose residue biosynthetic process"/>
    <property type="evidence" value="ECO:0007669"/>
    <property type="project" value="TreeGrafter"/>
</dbReference>
<gene>
    <name evidence="11" type="ORF">BO97DRAFT_314488</name>
</gene>
<dbReference type="GeneID" id="37195543"/>
<keyword evidence="7" id="KW-1133">Transmembrane helix</keyword>
<feature type="non-terminal residue" evidence="11">
    <location>
        <position position="1"/>
    </location>
</feature>
<sequence length="227" mass="26180">KTALIGVWSSAQDFDRRALIRLTYRRYKPHDIDVYFILGQPETDAHQTLVGLEMAAHHDILILNTTENLTEGKTFEFFHTVGTIFEEGDYVFVTKIDSDVWCELPQFAARLQALIRQGQSTGTYFGRAIHETFMAGMAYTLSWDLVRWVATDPYPASHREGFEDQVVGDWLHRSGSLNHFVSEDQAIYDSPDYLVEGGWARNYTDGTLIVHQLKQNEWFLRTAKHFL</sequence>
<keyword evidence="9" id="KW-0472">Membrane</keyword>
<evidence type="ECO:0000256" key="3">
    <source>
        <dbReference type="ARBA" id="ARBA00022676"/>
    </source>
</evidence>
<keyword evidence="3 10" id="KW-0328">Glycosyltransferase</keyword>
<keyword evidence="5" id="KW-0812">Transmembrane</keyword>
<dbReference type="STRING" id="1450537.A0A395HJ82"/>
<evidence type="ECO:0000256" key="5">
    <source>
        <dbReference type="ARBA" id="ARBA00022692"/>
    </source>
</evidence>
<evidence type="ECO:0000256" key="2">
    <source>
        <dbReference type="ARBA" id="ARBA00008661"/>
    </source>
</evidence>
<evidence type="ECO:0000313" key="11">
    <source>
        <dbReference type="EMBL" id="RAL07887.1"/>
    </source>
</evidence>
<comment type="subcellular location">
    <subcellularLocation>
        <location evidence="1 10">Golgi apparatus membrane</location>
        <topology evidence="1 10">Single-pass type II membrane protein</topology>
    </subcellularLocation>
</comment>
<dbReference type="Proteomes" id="UP000248961">
    <property type="component" value="Unassembled WGS sequence"/>
</dbReference>
<dbReference type="PANTHER" id="PTHR11214:SF351">
    <property type="entry name" value="BETA-1,3-GALACTOSYLTRANSFERASE PVG3"/>
    <property type="match status" value="1"/>
</dbReference>